<accession>A0AAN8XDM4</accession>
<feature type="signal peptide" evidence="2">
    <location>
        <begin position="1"/>
        <end position="20"/>
    </location>
</feature>
<feature type="compositionally biased region" description="Polar residues" evidence="1">
    <location>
        <begin position="56"/>
        <end position="66"/>
    </location>
</feature>
<organism evidence="3 4">
    <name type="scientific">Halocaridina rubra</name>
    <name type="common">Hawaiian red shrimp</name>
    <dbReference type="NCBI Taxonomy" id="373956"/>
    <lineage>
        <taxon>Eukaryota</taxon>
        <taxon>Metazoa</taxon>
        <taxon>Ecdysozoa</taxon>
        <taxon>Arthropoda</taxon>
        <taxon>Crustacea</taxon>
        <taxon>Multicrustacea</taxon>
        <taxon>Malacostraca</taxon>
        <taxon>Eumalacostraca</taxon>
        <taxon>Eucarida</taxon>
        <taxon>Decapoda</taxon>
        <taxon>Pleocyemata</taxon>
        <taxon>Caridea</taxon>
        <taxon>Atyoidea</taxon>
        <taxon>Atyidae</taxon>
        <taxon>Halocaridina</taxon>
    </lineage>
</organism>
<reference evidence="3 4" key="1">
    <citation type="submission" date="2023-11" db="EMBL/GenBank/DDBJ databases">
        <title>Halocaridina rubra genome assembly.</title>
        <authorList>
            <person name="Smith C."/>
        </authorList>
    </citation>
    <scope>NUCLEOTIDE SEQUENCE [LARGE SCALE GENOMIC DNA]</scope>
    <source>
        <strain evidence="3">EP-1</strain>
        <tissue evidence="3">Whole</tissue>
    </source>
</reference>
<sequence length="234" mass="25389">MWWPAWTALLVVVVGGGGTAKAPGGGEGGEDEGQDTSSRVARHRPEHEDPMRYYNDVTNLTSSTYLNPSSEHNNKSSNSSATSPASSGSYPASNRSYSTSHRSSSSSNMSCEEARIKCALRNGCGMALQNYMLGCSDLMSGRIEYCDEYCKNSLIALTSTEEGHALMDCICSDDYCRETKARVEVCREEVIVANADSSVVSCSVAHWICAADAQCSTAIGYYDHYCRRMFLGKV</sequence>
<proteinExistence type="predicted"/>
<dbReference type="InterPro" id="IPR039596">
    <property type="entry name" value="GAS1"/>
</dbReference>
<feature type="chain" id="PRO_5042813353" evidence="2">
    <location>
        <begin position="21"/>
        <end position="234"/>
    </location>
</feature>
<evidence type="ECO:0000256" key="1">
    <source>
        <dbReference type="SAM" id="MobiDB-lite"/>
    </source>
</evidence>
<dbReference type="EMBL" id="JAXCGZ010004904">
    <property type="protein sequence ID" value="KAK7081437.1"/>
    <property type="molecule type" value="Genomic_DNA"/>
</dbReference>
<dbReference type="GO" id="GO:0051726">
    <property type="term" value="P:regulation of cell cycle"/>
    <property type="evidence" value="ECO:0007669"/>
    <property type="project" value="InterPro"/>
</dbReference>
<evidence type="ECO:0000313" key="3">
    <source>
        <dbReference type="EMBL" id="KAK7081437.1"/>
    </source>
</evidence>
<keyword evidence="2" id="KW-0732">Signal</keyword>
<protein>
    <submittedName>
        <fullName evidence="3">1,3-beta-glucanosyltransferase gas1</fullName>
    </submittedName>
</protein>
<dbReference type="PANTHER" id="PTHR16840">
    <property type="entry name" value="GROWTH ARREST-SPECIFIC PROTEIN 1"/>
    <property type="match status" value="1"/>
</dbReference>
<feature type="region of interest" description="Disordered" evidence="1">
    <location>
        <begin position="20"/>
        <end position="107"/>
    </location>
</feature>
<dbReference type="Proteomes" id="UP001381693">
    <property type="component" value="Unassembled WGS sequence"/>
</dbReference>
<name>A0AAN8XDM4_HALRR</name>
<gene>
    <name evidence="3" type="primary">GAS1</name>
    <name evidence="3" type="ORF">SK128_027852</name>
</gene>
<feature type="compositionally biased region" description="Low complexity" evidence="1">
    <location>
        <begin position="67"/>
        <end position="107"/>
    </location>
</feature>
<dbReference type="PANTHER" id="PTHR16840:SF3">
    <property type="entry name" value="GROWTH ARREST-SPECIFIC PROTEIN 1"/>
    <property type="match status" value="1"/>
</dbReference>
<evidence type="ECO:0000313" key="4">
    <source>
        <dbReference type="Proteomes" id="UP001381693"/>
    </source>
</evidence>
<feature type="non-terminal residue" evidence="3">
    <location>
        <position position="234"/>
    </location>
</feature>
<keyword evidence="4" id="KW-1185">Reference proteome</keyword>
<evidence type="ECO:0000256" key="2">
    <source>
        <dbReference type="SAM" id="SignalP"/>
    </source>
</evidence>
<comment type="caution">
    <text evidence="3">The sequence shown here is derived from an EMBL/GenBank/DDBJ whole genome shotgun (WGS) entry which is preliminary data.</text>
</comment>
<dbReference type="AlphaFoldDB" id="A0AAN8XDM4"/>